<dbReference type="WBParaSite" id="HCON_00104990-00001">
    <property type="protein sequence ID" value="HCON_00104990-00001"/>
    <property type="gene ID" value="HCON_00104990"/>
</dbReference>
<evidence type="ECO:0000256" key="1">
    <source>
        <dbReference type="SAM" id="MobiDB-lite"/>
    </source>
</evidence>
<sequence>MKLIILLIITASVTAFPKVRRDTPDEKDENEETTTTAILTLAPDAEMTPAAAQENTETTTATTATAPTTTTETSPLTSTKKPCVLVWICFGSIFNAGPIFSVPGPVVHVSSWVGPSLSIPVHPPIQPVGVPFRPFGMGGWGLLW</sequence>
<keyword evidence="3" id="KW-1185">Reference proteome</keyword>
<dbReference type="AlphaFoldDB" id="A0A7I4YLB1"/>
<keyword evidence="2" id="KW-0732">Signal</keyword>
<protein>
    <submittedName>
        <fullName evidence="4">Secreted protein</fullName>
    </submittedName>
</protein>
<dbReference type="Proteomes" id="UP000025227">
    <property type="component" value="Unplaced"/>
</dbReference>
<evidence type="ECO:0000313" key="3">
    <source>
        <dbReference type="Proteomes" id="UP000025227"/>
    </source>
</evidence>
<feature type="region of interest" description="Disordered" evidence="1">
    <location>
        <begin position="42"/>
        <end position="77"/>
    </location>
</feature>
<feature type="chain" id="PRO_5029650154" evidence="2">
    <location>
        <begin position="16"/>
        <end position="144"/>
    </location>
</feature>
<proteinExistence type="predicted"/>
<reference evidence="4" key="1">
    <citation type="submission" date="2020-12" db="UniProtKB">
        <authorList>
            <consortium name="WormBaseParasite"/>
        </authorList>
    </citation>
    <scope>IDENTIFICATION</scope>
    <source>
        <strain evidence="4">MHco3</strain>
    </source>
</reference>
<evidence type="ECO:0000256" key="2">
    <source>
        <dbReference type="SAM" id="SignalP"/>
    </source>
</evidence>
<evidence type="ECO:0000313" key="4">
    <source>
        <dbReference type="WBParaSite" id="HCON_00104990-00001"/>
    </source>
</evidence>
<organism evidence="3 4">
    <name type="scientific">Haemonchus contortus</name>
    <name type="common">Barber pole worm</name>
    <dbReference type="NCBI Taxonomy" id="6289"/>
    <lineage>
        <taxon>Eukaryota</taxon>
        <taxon>Metazoa</taxon>
        <taxon>Ecdysozoa</taxon>
        <taxon>Nematoda</taxon>
        <taxon>Chromadorea</taxon>
        <taxon>Rhabditida</taxon>
        <taxon>Rhabditina</taxon>
        <taxon>Rhabditomorpha</taxon>
        <taxon>Strongyloidea</taxon>
        <taxon>Trichostrongylidae</taxon>
        <taxon>Haemonchus</taxon>
    </lineage>
</organism>
<name>A0A7I4YLB1_HAECO</name>
<feature type="signal peptide" evidence="2">
    <location>
        <begin position="1"/>
        <end position="15"/>
    </location>
</feature>
<accession>A0A7I4YLB1</accession>